<dbReference type="EMBL" id="MFSQ01000075">
    <property type="protein sequence ID" value="OGI40012.1"/>
    <property type="molecule type" value="Genomic_DNA"/>
</dbReference>
<protein>
    <recommendedName>
        <fullName evidence="4">DUF502 domain-containing protein</fullName>
    </recommendedName>
</protein>
<keyword evidence="1" id="KW-0472">Membrane</keyword>
<evidence type="ECO:0008006" key="4">
    <source>
        <dbReference type="Google" id="ProtNLM"/>
    </source>
</evidence>
<comment type="caution">
    <text evidence="2">The sequence shown here is derived from an EMBL/GenBank/DDBJ whole genome shotgun (WGS) entry which is preliminary data.</text>
</comment>
<proteinExistence type="predicted"/>
<feature type="transmembrane region" description="Helical" evidence="1">
    <location>
        <begin position="7"/>
        <end position="30"/>
    </location>
</feature>
<dbReference type="PANTHER" id="PTHR31876">
    <property type="entry name" value="COV-LIKE PROTEIN 1"/>
    <property type="match status" value="1"/>
</dbReference>
<evidence type="ECO:0000313" key="2">
    <source>
        <dbReference type="EMBL" id="OGI40012.1"/>
    </source>
</evidence>
<evidence type="ECO:0000313" key="3">
    <source>
        <dbReference type="Proteomes" id="UP000178379"/>
    </source>
</evidence>
<feature type="transmembrane region" description="Helical" evidence="1">
    <location>
        <begin position="50"/>
        <end position="73"/>
    </location>
</feature>
<gene>
    <name evidence="2" type="ORF">A2140_02710</name>
</gene>
<reference evidence="2 3" key="1">
    <citation type="journal article" date="2016" name="Nat. Commun.">
        <title>Thousands of microbial genomes shed light on interconnected biogeochemical processes in an aquifer system.</title>
        <authorList>
            <person name="Anantharaman K."/>
            <person name="Brown C.T."/>
            <person name="Hug L.A."/>
            <person name="Sharon I."/>
            <person name="Castelle C.J."/>
            <person name="Probst A.J."/>
            <person name="Thomas B.C."/>
            <person name="Singh A."/>
            <person name="Wilkins M.J."/>
            <person name="Karaoz U."/>
            <person name="Brodie E.L."/>
            <person name="Williams K.H."/>
            <person name="Hubbard S.S."/>
            <person name="Banfield J.F."/>
        </authorList>
    </citation>
    <scope>NUCLEOTIDE SEQUENCE [LARGE SCALE GENOMIC DNA]</scope>
</reference>
<dbReference type="Pfam" id="PF04367">
    <property type="entry name" value="DUF502"/>
    <property type="match status" value="1"/>
</dbReference>
<dbReference type="Proteomes" id="UP000178379">
    <property type="component" value="Unassembled WGS sequence"/>
</dbReference>
<keyword evidence="1" id="KW-1133">Transmembrane helix</keyword>
<evidence type="ECO:0000256" key="1">
    <source>
        <dbReference type="SAM" id="Phobius"/>
    </source>
</evidence>
<name>A0A1F6T4F3_9PROT</name>
<sequence length="211" mass="23184">MLGALRRYLIAGLLVWVPLGVTIIVIKLFVDLLDGFLEILPESWQPDQLLGFHIPGFGVVLITLFMLLTGMVVRNLFGRQLIRLGEHLLDRIPLVRSIYGAVKQITESMFSGSGKSFRKVVMVRYPHASSWTLAFQTGHGSPEMRAKTGRSLVSVFVPTTPNPTSGFFLMVPEDEVIVLDMSIDDGLKMLLSVGVVVPEPKSTRTPAAGPP</sequence>
<dbReference type="AlphaFoldDB" id="A0A1F6T4F3"/>
<keyword evidence="1" id="KW-0812">Transmembrane</keyword>
<dbReference type="InterPro" id="IPR007462">
    <property type="entry name" value="COV1-like"/>
</dbReference>
<accession>A0A1F6T4F3</accession>
<dbReference type="PANTHER" id="PTHR31876:SF26">
    <property type="entry name" value="PROTEIN LIKE COV 2"/>
    <property type="match status" value="1"/>
</dbReference>
<organism evidence="2 3">
    <name type="scientific">Candidatus Muproteobacteria bacterium RBG_16_62_13</name>
    <dbReference type="NCBI Taxonomy" id="1817756"/>
    <lineage>
        <taxon>Bacteria</taxon>
        <taxon>Pseudomonadati</taxon>
        <taxon>Pseudomonadota</taxon>
        <taxon>Candidatus Muproteobacteria</taxon>
    </lineage>
</organism>